<protein>
    <submittedName>
        <fullName evidence="1">Uncharacterized protein</fullName>
    </submittedName>
</protein>
<proteinExistence type="predicted"/>
<organism evidence="1 2">
    <name type="scientific">Alicyclobacillus sacchari</name>
    <dbReference type="NCBI Taxonomy" id="392010"/>
    <lineage>
        <taxon>Bacteria</taxon>
        <taxon>Bacillati</taxon>
        <taxon>Bacillota</taxon>
        <taxon>Bacilli</taxon>
        <taxon>Bacillales</taxon>
        <taxon>Alicyclobacillaceae</taxon>
        <taxon>Alicyclobacillus</taxon>
    </lineage>
</organism>
<name>A0A4R8LG81_9BACL</name>
<evidence type="ECO:0000313" key="2">
    <source>
        <dbReference type="Proteomes" id="UP000294581"/>
    </source>
</evidence>
<sequence>MTGYKGLGVHGRVSFCVRSTWPKLGAKLHVHRATLVTVERSHTLARKWRVLHVWTR</sequence>
<comment type="caution">
    <text evidence="1">The sequence shown here is derived from an EMBL/GenBank/DDBJ whole genome shotgun (WGS) entry which is preliminary data.</text>
</comment>
<reference evidence="1 2" key="1">
    <citation type="submission" date="2019-03" db="EMBL/GenBank/DDBJ databases">
        <title>Genomic Encyclopedia of Type Strains, Phase IV (KMG-IV): sequencing the most valuable type-strain genomes for metagenomic binning, comparative biology and taxonomic classification.</title>
        <authorList>
            <person name="Goeker M."/>
        </authorList>
    </citation>
    <scope>NUCLEOTIDE SEQUENCE [LARGE SCALE GENOMIC DNA]</scope>
    <source>
        <strain evidence="1 2">DSM 17974</strain>
    </source>
</reference>
<evidence type="ECO:0000313" key="1">
    <source>
        <dbReference type="EMBL" id="TDY42136.1"/>
    </source>
</evidence>
<gene>
    <name evidence="1" type="ORF">C7445_1188</name>
</gene>
<dbReference type="AlphaFoldDB" id="A0A4R8LG81"/>
<dbReference type="Proteomes" id="UP000294581">
    <property type="component" value="Unassembled WGS sequence"/>
</dbReference>
<accession>A0A4R8LG81</accession>
<keyword evidence="2" id="KW-1185">Reference proteome</keyword>
<dbReference type="EMBL" id="SORF01000018">
    <property type="protein sequence ID" value="TDY42136.1"/>
    <property type="molecule type" value="Genomic_DNA"/>
</dbReference>